<evidence type="ECO:0000313" key="2">
    <source>
        <dbReference type="Proteomes" id="UP001174934"/>
    </source>
</evidence>
<organism evidence="1 2">
    <name type="scientific">Bombardia bombarda</name>
    <dbReference type="NCBI Taxonomy" id="252184"/>
    <lineage>
        <taxon>Eukaryota</taxon>
        <taxon>Fungi</taxon>
        <taxon>Dikarya</taxon>
        <taxon>Ascomycota</taxon>
        <taxon>Pezizomycotina</taxon>
        <taxon>Sordariomycetes</taxon>
        <taxon>Sordariomycetidae</taxon>
        <taxon>Sordariales</taxon>
        <taxon>Lasiosphaeriaceae</taxon>
        <taxon>Bombardia</taxon>
    </lineage>
</organism>
<keyword evidence="2" id="KW-1185">Reference proteome</keyword>
<dbReference type="EMBL" id="JAULSR010000001">
    <property type="protein sequence ID" value="KAK0635091.1"/>
    <property type="molecule type" value="Genomic_DNA"/>
</dbReference>
<protein>
    <submittedName>
        <fullName evidence="1">Uncharacterized protein</fullName>
    </submittedName>
</protein>
<sequence length="91" mass="10587">MFFPFSLSRCLVTELLKRTGAALVPNDDYDGKVPKYPRYLRIADIYKQLIIGRETTTILRAAVLCMFIYTRQLVNVPLLLRYCLNVLLMNK</sequence>
<gene>
    <name evidence="1" type="ORF">B0T17DRAFT_515308</name>
</gene>
<evidence type="ECO:0000313" key="1">
    <source>
        <dbReference type="EMBL" id="KAK0635091.1"/>
    </source>
</evidence>
<proteinExistence type="predicted"/>
<reference evidence="1" key="1">
    <citation type="submission" date="2023-06" db="EMBL/GenBank/DDBJ databases">
        <title>Genome-scale phylogeny and comparative genomics of the fungal order Sordariales.</title>
        <authorList>
            <consortium name="Lawrence Berkeley National Laboratory"/>
            <person name="Hensen N."/>
            <person name="Bonometti L."/>
            <person name="Westerberg I."/>
            <person name="Brannstrom I.O."/>
            <person name="Guillou S."/>
            <person name="Cros-Aarteil S."/>
            <person name="Calhoun S."/>
            <person name="Haridas S."/>
            <person name="Kuo A."/>
            <person name="Mondo S."/>
            <person name="Pangilinan J."/>
            <person name="Riley R."/>
            <person name="LaButti K."/>
            <person name="Andreopoulos B."/>
            <person name="Lipzen A."/>
            <person name="Chen C."/>
            <person name="Yanf M."/>
            <person name="Daum C."/>
            <person name="Ng V."/>
            <person name="Clum A."/>
            <person name="Steindorff A."/>
            <person name="Ohm R."/>
            <person name="Martin F."/>
            <person name="Silar P."/>
            <person name="Natvig D."/>
            <person name="Lalanne C."/>
            <person name="Gautier V."/>
            <person name="Ament-velasquez S.L."/>
            <person name="Kruys A."/>
            <person name="Hutchinson M.I."/>
            <person name="Powell A.J."/>
            <person name="Barry K."/>
            <person name="Miller A.N."/>
            <person name="Grigoriev I.V."/>
            <person name="Debuchy R."/>
            <person name="Gladieux P."/>
            <person name="Thoren M.H."/>
            <person name="Johannesson H."/>
        </authorList>
    </citation>
    <scope>NUCLEOTIDE SEQUENCE</scope>
    <source>
        <strain evidence="1">SMH3391-2</strain>
    </source>
</reference>
<dbReference type="AlphaFoldDB" id="A0AA40CDS7"/>
<comment type="caution">
    <text evidence="1">The sequence shown here is derived from an EMBL/GenBank/DDBJ whole genome shotgun (WGS) entry which is preliminary data.</text>
</comment>
<dbReference type="Proteomes" id="UP001174934">
    <property type="component" value="Unassembled WGS sequence"/>
</dbReference>
<accession>A0AA40CDS7</accession>
<name>A0AA40CDS7_9PEZI</name>